<dbReference type="GeneID" id="86054845"/>
<dbReference type="GO" id="GO:0005829">
    <property type="term" value="C:cytosol"/>
    <property type="evidence" value="ECO:0007669"/>
    <property type="project" value="TreeGrafter"/>
</dbReference>
<proteinExistence type="inferred from homology"/>
<reference evidence="12 13" key="1">
    <citation type="submission" date="2019-08" db="EMBL/GenBank/DDBJ databases">
        <title>In-depth cultivation of the pig gut microbiome towards novel bacterial diversity and tailored functional studies.</title>
        <authorList>
            <person name="Wylensek D."/>
            <person name="Hitch T.C.A."/>
            <person name="Clavel T."/>
        </authorList>
    </citation>
    <scope>NUCLEOTIDE SEQUENCE [LARGE SCALE GENOMIC DNA]</scope>
    <source>
        <strain evidence="12 13">WCA-389-WT-23B</strain>
    </source>
</reference>
<dbReference type="InterPro" id="IPR013766">
    <property type="entry name" value="Thioredoxin_domain"/>
</dbReference>
<evidence type="ECO:0000256" key="8">
    <source>
        <dbReference type="PIRNR" id="PIRNR000077"/>
    </source>
</evidence>
<evidence type="ECO:0000256" key="7">
    <source>
        <dbReference type="NCBIfam" id="TIGR01068"/>
    </source>
</evidence>
<dbReference type="PRINTS" id="PR00421">
    <property type="entry name" value="THIOREDOXIN"/>
</dbReference>
<evidence type="ECO:0000256" key="10">
    <source>
        <dbReference type="PIRSR" id="PIRSR000077-4"/>
    </source>
</evidence>
<name>A0A6N7W441_9FIRM</name>
<evidence type="ECO:0000256" key="4">
    <source>
        <dbReference type="ARBA" id="ARBA00022982"/>
    </source>
</evidence>
<keyword evidence="3" id="KW-0813">Transport</keyword>
<dbReference type="Pfam" id="PF00085">
    <property type="entry name" value="Thioredoxin"/>
    <property type="match status" value="1"/>
</dbReference>
<dbReference type="PANTHER" id="PTHR45663:SF11">
    <property type="entry name" value="GEO12009P1"/>
    <property type="match status" value="1"/>
</dbReference>
<evidence type="ECO:0000256" key="6">
    <source>
        <dbReference type="ARBA" id="ARBA00023284"/>
    </source>
</evidence>
<organism evidence="12 13">
    <name type="scientific">Eisenbergiella porci</name>
    <dbReference type="NCBI Taxonomy" id="2652274"/>
    <lineage>
        <taxon>Bacteria</taxon>
        <taxon>Bacillati</taxon>
        <taxon>Bacillota</taxon>
        <taxon>Clostridia</taxon>
        <taxon>Lachnospirales</taxon>
        <taxon>Lachnospiraceae</taxon>
        <taxon>Eisenbergiella</taxon>
    </lineage>
</organism>
<comment type="similarity">
    <text evidence="1 8">Belongs to the thioredoxin family.</text>
</comment>
<dbReference type="NCBIfam" id="TIGR01068">
    <property type="entry name" value="thioredoxin"/>
    <property type="match status" value="1"/>
</dbReference>
<dbReference type="PANTHER" id="PTHR45663">
    <property type="entry name" value="GEO12009P1"/>
    <property type="match status" value="1"/>
</dbReference>
<dbReference type="PROSITE" id="PS00194">
    <property type="entry name" value="THIOREDOXIN_1"/>
    <property type="match status" value="1"/>
</dbReference>
<sequence>MEYKFTSADFEKEVLQSDKPVLVDFFADWCGPCKMMAPVVEQLAKELEGKAKVGKLNIDENMDIAEKYRVMNIPTFLIFKDGQEKERIVGAVSKNELKNKLEQTLA</sequence>
<dbReference type="GO" id="GO:0015035">
    <property type="term" value="F:protein-disulfide reductase activity"/>
    <property type="evidence" value="ECO:0007669"/>
    <property type="project" value="UniProtKB-UniRule"/>
</dbReference>
<dbReference type="GO" id="GO:0045454">
    <property type="term" value="P:cell redox homeostasis"/>
    <property type="evidence" value="ECO:0007669"/>
    <property type="project" value="TreeGrafter"/>
</dbReference>
<feature type="site" description="Contributes to redox potential value" evidence="9">
    <location>
        <position position="32"/>
    </location>
</feature>
<dbReference type="RefSeq" id="WP_154466189.1">
    <property type="nucleotide sequence ID" value="NZ_JAXDZL010000085.1"/>
</dbReference>
<feature type="site" description="Contributes to redox potential value" evidence="9">
    <location>
        <position position="31"/>
    </location>
</feature>
<feature type="active site" description="Nucleophile" evidence="9">
    <location>
        <position position="33"/>
    </location>
</feature>
<dbReference type="InterPro" id="IPR005746">
    <property type="entry name" value="Thioredoxin"/>
</dbReference>
<dbReference type="InterPro" id="IPR036249">
    <property type="entry name" value="Thioredoxin-like_sf"/>
</dbReference>
<dbReference type="EMBL" id="VUMI01000030">
    <property type="protein sequence ID" value="MSS90019.1"/>
    <property type="molecule type" value="Genomic_DNA"/>
</dbReference>
<accession>A0A6N7W441</accession>
<dbReference type="PROSITE" id="PS51352">
    <property type="entry name" value="THIOREDOXIN_2"/>
    <property type="match status" value="1"/>
</dbReference>
<comment type="caution">
    <text evidence="12">The sequence shown here is derived from an EMBL/GenBank/DDBJ whole genome shotgun (WGS) entry which is preliminary data.</text>
</comment>
<evidence type="ECO:0000256" key="2">
    <source>
        <dbReference type="ARBA" id="ARBA00020570"/>
    </source>
</evidence>
<evidence type="ECO:0000256" key="3">
    <source>
        <dbReference type="ARBA" id="ARBA00022448"/>
    </source>
</evidence>
<evidence type="ECO:0000313" key="12">
    <source>
        <dbReference type="EMBL" id="MSS90019.1"/>
    </source>
</evidence>
<dbReference type="AlphaFoldDB" id="A0A6N7W441"/>
<evidence type="ECO:0000259" key="11">
    <source>
        <dbReference type="PROSITE" id="PS51352"/>
    </source>
</evidence>
<dbReference type="InterPro" id="IPR017937">
    <property type="entry name" value="Thioredoxin_CS"/>
</dbReference>
<dbReference type="Gene3D" id="3.40.30.10">
    <property type="entry name" value="Glutaredoxin"/>
    <property type="match status" value="1"/>
</dbReference>
<evidence type="ECO:0000313" key="13">
    <source>
        <dbReference type="Proteomes" id="UP000436047"/>
    </source>
</evidence>
<evidence type="ECO:0000256" key="1">
    <source>
        <dbReference type="ARBA" id="ARBA00008987"/>
    </source>
</evidence>
<feature type="active site" description="Nucleophile" evidence="9">
    <location>
        <position position="30"/>
    </location>
</feature>
<keyword evidence="6 10" id="KW-0676">Redox-active center</keyword>
<evidence type="ECO:0000256" key="5">
    <source>
        <dbReference type="ARBA" id="ARBA00023157"/>
    </source>
</evidence>
<dbReference type="Proteomes" id="UP000436047">
    <property type="component" value="Unassembled WGS sequence"/>
</dbReference>
<feature type="domain" description="Thioredoxin" evidence="11">
    <location>
        <begin position="1"/>
        <end position="106"/>
    </location>
</feature>
<dbReference type="PIRSF" id="PIRSF000077">
    <property type="entry name" value="Thioredoxin"/>
    <property type="match status" value="1"/>
</dbReference>
<keyword evidence="4" id="KW-0249">Electron transport</keyword>
<gene>
    <name evidence="12" type="primary">trxA</name>
    <name evidence="12" type="ORF">FYJ45_17540</name>
</gene>
<keyword evidence="5 10" id="KW-1015">Disulfide bond</keyword>
<dbReference type="FunFam" id="3.40.30.10:FF:000001">
    <property type="entry name" value="Thioredoxin"/>
    <property type="match status" value="1"/>
</dbReference>
<feature type="site" description="Deprotonates C-terminal active site Cys" evidence="9">
    <location>
        <position position="24"/>
    </location>
</feature>
<dbReference type="SUPFAM" id="SSF52833">
    <property type="entry name" value="Thioredoxin-like"/>
    <property type="match status" value="1"/>
</dbReference>
<protein>
    <recommendedName>
        <fullName evidence="2 7">Thioredoxin</fullName>
    </recommendedName>
</protein>
<dbReference type="CDD" id="cd02947">
    <property type="entry name" value="TRX_family"/>
    <property type="match status" value="1"/>
</dbReference>
<evidence type="ECO:0000256" key="9">
    <source>
        <dbReference type="PIRSR" id="PIRSR000077-1"/>
    </source>
</evidence>
<feature type="disulfide bond" description="Redox-active" evidence="10">
    <location>
        <begin position="30"/>
        <end position="33"/>
    </location>
</feature>
<keyword evidence="13" id="KW-1185">Reference proteome</keyword>